<name>A0A7W9LL27_9ACTN</name>
<comment type="caution">
    <text evidence="1">The sequence shown here is derived from an EMBL/GenBank/DDBJ whole genome shotgun (WGS) entry which is preliminary data.</text>
</comment>
<dbReference type="Proteomes" id="UP000542813">
    <property type="component" value="Unassembled WGS sequence"/>
</dbReference>
<evidence type="ECO:0000313" key="2">
    <source>
        <dbReference type="Proteomes" id="UP000542813"/>
    </source>
</evidence>
<keyword evidence="2" id="KW-1185">Reference proteome</keyword>
<dbReference type="AlphaFoldDB" id="A0A7W9LL27"/>
<reference evidence="1 2" key="1">
    <citation type="submission" date="2020-08" db="EMBL/GenBank/DDBJ databases">
        <title>Sequencing the genomes of 1000 actinobacteria strains.</title>
        <authorList>
            <person name="Klenk H.-P."/>
        </authorList>
    </citation>
    <scope>NUCLEOTIDE SEQUENCE [LARGE SCALE GENOMIC DNA]</scope>
    <source>
        <strain evidence="1 2">DSM 102122</strain>
    </source>
</reference>
<evidence type="ECO:0008006" key="3">
    <source>
        <dbReference type="Google" id="ProtNLM"/>
    </source>
</evidence>
<protein>
    <recommendedName>
        <fullName evidence="3">LPXTG cell wall anchor domain-containing protein</fullName>
    </recommendedName>
</protein>
<dbReference type="EMBL" id="JACHMM010000001">
    <property type="protein sequence ID" value="MBB5787709.1"/>
    <property type="molecule type" value="Genomic_DNA"/>
</dbReference>
<gene>
    <name evidence="1" type="ORF">HD601_002284</name>
</gene>
<evidence type="ECO:0000313" key="1">
    <source>
        <dbReference type="EMBL" id="MBB5787709.1"/>
    </source>
</evidence>
<proteinExistence type="predicted"/>
<sequence>MLAIGGALFAVSRRKGSAPDGGAGGSAA</sequence>
<organism evidence="1 2">
    <name type="scientific">Jiangella mangrovi</name>
    <dbReference type="NCBI Taxonomy" id="1524084"/>
    <lineage>
        <taxon>Bacteria</taxon>
        <taxon>Bacillati</taxon>
        <taxon>Actinomycetota</taxon>
        <taxon>Actinomycetes</taxon>
        <taxon>Jiangellales</taxon>
        <taxon>Jiangellaceae</taxon>
        <taxon>Jiangella</taxon>
    </lineage>
</organism>
<accession>A0A7W9LL27</accession>